<keyword evidence="2" id="KW-1185">Reference proteome</keyword>
<organism evidence="1 2">
    <name type="scientific">Holothuria leucospilota</name>
    <name type="common">Black long sea cucumber</name>
    <name type="synonym">Mertensiothuria leucospilota</name>
    <dbReference type="NCBI Taxonomy" id="206669"/>
    <lineage>
        <taxon>Eukaryota</taxon>
        <taxon>Metazoa</taxon>
        <taxon>Echinodermata</taxon>
        <taxon>Eleutherozoa</taxon>
        <taxon>Echinozoa</taxon>
        <taxon>Holothuroidea</taxon>
        <taxon>Aspidochirotacea</taxon>
        <taxon>Aspidochirotida</taxon>
        <taxon>Holothuriidae</taxon>
        <taxon>Holothuria</taxon>
    </lineage>
</organism>
<dbReference type="AlphaFoldDB" id="A0A9Q1C699"/>
<reference evidence="1" key="1">
    <citation type="submission" date="2021-10" db="EMBL/GenBank/DDBJ databases">
        <title>Tropical sea cucumber genome reveals ecological adaptation and Cuvierian tubules defense mechanism.</title>
        <authorList>
            <person name="Chen T."/>
        </authorList>
    </citation>
    <scope>NUCLEOTIDE SEQUENCE</scope>
    <source>
        <strain evidence="1">Nanhai2018</strain>
        <tissue evidence="1">Muscle</tissue>
    </source>
</reference>
<accession>A0A9Q1C699</accession>
<protein>
    <submittedName>
        <fullName evidence="1">Uncharacterized protein</fullName>
    </submittedName>
</protein>
<sequence>MDQLMDGFTPQDRVGIELSAPSWTHAVWVPLVRRDQQINFESMRQLLPTLTRTCTDEKAKSTVHYPKKIQRLDPGTVVSKSTKKDYRLVYTKRTLGENYTTTTYGF</sequence>
<dbReference type="Proteomes" id="UP001152320">
    <property type="component" value="Chromosome 7"/>
</dbReference>
<gene>
    <name evidence="1" type="ORF">HOLleu_17116</name>
</gene>
<dbReference type="EMBL" id="JAIZAY010000007">
    <property type="protein sequence ID" value="KAJ8039407.1"/>
    <property type="molecule type" value="Genomic_DNA"/>
</dbReference>
<evidence type="ECO:0000313" key="1">
    <source>
        <dbReference type="EMBL" id="KAJ8039407.1"/>
    </source>
</evidence>
<proteinExistence type="predicted"/>
<evidence type="ECO:0000313" key="2">
    <source>
        <dbReference type="Proteomes" id="UP001152320"/>
    </source>
</evidence>
<comment type="caution">
    <text evidence="1">The sequence shown here is derived from an EMBL/GenBank/DDBJ whole genome shotgun (WGS) entry which is preliminary data.</text>
</comment>
<name>A0A9Q1C699_HOLLE</name>